<dbReference type="RefSeq" id="WP_070261856.1">
    <property type="nucleotide sequence ID" value="NZ_CP017479.1"/>
</dbReference>
<gene>
    <name evidence="1" type="ORF">EM308_13180</name>
</gene>
<organism evidence="1 2">
    <name type="scientific">Flavobacterium gilvum</name>
    <dbReference type="NCBI Taxonomy" id="1492737"/>
    <lineage>
        <taxon>Bacteria</taxon>
        <taxon>Pseudomonadati</taxon>
        <taxon>Bacteroidota</taxon>
        <taxon>Flavobacteriia</taxon>
        <taxon>Flavobacteriales</taxon>
        <taxon>Flavobacteriaceae</taxon>
        <taxon>Flavobacterium</taxon>
    </lineage>
</organism>
<name>A0AAC9N729_9FLAO</name>
<dbReference type="AlphaFoldDB" id="A0AAC9N729"/>
<keyword evidence="2" id="KW-1185">Reference proteome</keyword>
<accession>A0AAC9N729</accession>
<proteinExistence type="predicted"/>
<dbReference type="KEGG" id="fgl:EM308_13180"/>
<evidence type="ECO:0000313" key="2">
    <source>
        <dbReference type="Proteomes" id="UP000175968"/>
    </source>
</evidence>
<sequence length="77" mass="9039">MERIKRETIDPLEFIKNLNGEPSWIGNDQTPLNSKGIKMKFICQMNSETIIDDFCGREIYLFYDVVDKVAVQIHQFN</sequence>
<dbReference type="EMBL" id="CP017479">
    <property type="protein sequence ID" value="AOW10379.1"/>
    <property type="molecule type" value="Genomic_DNA"/>
</dbReference>
<dbReference type="Proteomes" id="UP000175968">
    <property type="component" value="Chromosome"/>
</dbReference>
<protein>
    <submittedName>
        <fullName evidence="1">Uncharacterized protein</fullName>
    </submittedName>
</protein>
<evidence type="ECO:0000313" key="1">
    <source>
        <dbReference type="EMBL" id="AOW10379.1"/>
    </source>
</evidence>
<reference evidence="1 2" key="1">
    <citation type="submission" date="2016-10" db="EMBL/GenBank/DDBJ databases">
        <title>Flavobacterium gilvum sp. nov., isolated from stream water.</title>
        <authorList>
            <person name="Shin S.-K."/>
            <person name="Cho Y.-J."/>
            <person name="Yi H."/>
        </authorList>
    </citation>
    <scope>NUCLEOTIDE SEQUENCE [LARGE SCALE GENOMIC DNA]</scope>
    <source>
        <strain evidence="1 2">EM1308</strain>
    </source>
</reference>